<protein>
    <recommendedName>
        <fullName evidence="1">F-box domain-containing protein</fullName>
    </recommendedName>
</protein>
<evidence type="ECO:0000259" key="1">
    <source>
        <dbReference type="PROSITE" id="PS50181"/>
    </source>
</evidence>
<keyword evidence="3" id="KW-1185">Reference proteome</keyword>
<organism evidence="2 3">
    <name type="scientific">Dactylellina haptotyla (strain CBS 200.50)</name>
    <name type="common">Nematode-trapping fungus</name>
    <name type="synonym">Monacrosporium haptotylum</name>
    <dbReference type="NCBI Taxonomy" id="1284197"/>
    <lineage>
        <taxon>Eukaryota</taxon>
        <taxon>Fungi</taxon>
        <taxon>Dikarya</taxon>
        <taxon>Ascomycota</taxon>
        <taxon>Pezizomycotina</taxon>
        <taxon>Orbiliomycetes</taxon>
        <taxon>Orbiliales</taxon>
        <taxon>Orbiliaceae</taxon>
        <taxon>Dactylellina</taxon>
    </lineage>
</organism>
<feature type="domain" description="F-box" evidence="1">
    <location>
        <begin position="2"/>
        <end position="47"/>
    </location>
</feature>
<accession>S8A889</accession>
<gene>
    <name evidence="2" type="ORF">H072_9096</name>
</gene>
<dbReference type="EMBL" id="AQGS01000677">
    <property type="protein sequence ID" value="EPS37311.1"/>
    <property type="molecule type" value="Genomic_DNA"/>
</dbReference>
<proteinExistence type="predicted"/>
<evidence type="ECO:0000313" key="3">
    <source>
        <dbReference type="Proteomes" id="UP000015100"/>
    </source>
</evidence>
<reference evidence="2 3" key="1">
    <citation type="journal article" date="2013" name="PLoS Genet.">
        <title>Genomic mechanisms accounting for the adaptation to parasitism in nematode-trapping fungi.</title>
        <authorList>
            <person name="Meerupati T."/>
            <person name="Andersson K.M."/>
            <person name="Friman E."/>
            <person name="Kumar D."/>
            <person name="Tunlid A."/>
            <person name="Ahren D."/>
        </authorList>
    </citation>
    <scope>NUCLEOTIDE SEQUENCE [LARGE SCALE GENOMIC DNA]</scope>
    <source>
        <strain evidence="2 3">CBS 200.50</strain>
    </source>
</reference>
<sequence length="558" mass="63881">MGRNLLTLPSEIHGLIAKELDPPSLASLTRCCRSLMLSFTHHLYHTLDMTVEVKSIEDIIEHGDSPIIRPSSLLSNRDFTLKNVSCLRVSGNLGVGDPTYHTLLNGIIDKQIDICLLRKVSRGNLRIFEWDLGLERTPFFTLYALSNHENLTALRITLRTKLREQRSSQIANLAFKNLQKLYITGITNYQCLFITQTLVNSARSLKAIRLEFSLTYKDMLLAGSHHYLSKLRSGCKQEEKYYNTPDLGDTVIVDTIYKIITDKHSPESIHLYSAPFFKQMESIFPTDSLRSLTIRNCESVDFSMPSTARFRLENLHLQLNHHLSRAPLLNSFIKRLKPGLVTFTLLTWVDEFLPDADLPTDLEIPSHHRDTLQNLALCTMKSDSEMEPIWSLRFTKEFSLNEFFFPCDMDFENPEWVFNENFDLNSTIGQLPNIQILYLAPKTADSRAELQPPAHEASNLGGLCEILHQILAIFVKFGDHQPPRLECIVFGLQHDDEGSEAFHITWMKNNLRNCGQKYLPSVYHTSVEELILNTNLPFKLYPTSFGIYANSDKVPAFR</sequence>
<dbReference type="InterPro" id="IPR001810">
    <property type="entry name" value="F-box_dom"/>
</dbReference>
<dbReference type="Proteomes" id="UP000015100">
    <property type="component" value="Unassembled WGS sequence"/>
</dbReference>
<dbReference type="AlphaFoldDB" id="S8A889"/>
<dbReference type="HOGENOM" id="CLU_488340_0_0_1"/>
<evidence type="ECO:0000313" key="2">
    <source>
        <dbReference type="EMBL" id="EPS37311.1"/>
    </source>
</evidence>
<comment type="caution">
    <text evidence="2">The sequence shown here is derived from an EMBL/GenBank/DDBJ whole genome shotgun (WGS) entry which is preliminary data.</text>
</comment>
<name>S8A889_DACHA</name>
<reference evidence="3" key="2">
    <citation type="submission" date="2013-04" db="EMBL/GenBank/DDBJ databases">
        <title>Genomic mechanisms accounting for the adaptation to parasitism in nematode-trapping fungi.</title>
        <authorList>
            <person name="Ahren D.G."/>
        </authorList>
    </citation>
    <scope>NUCLEOTIDE SEQUENCE [LARGE SCALE GENOMIC DNA]</scope>
    <source>
        <strain evidence="3">CBS 200.50</strain>
    </source>
</reference>
<dbReference type="PROSITE" id="PS50181">
    <property type="entry name" value="FBOX"/>
    <property type="match status" value="1"/>
</dbReference>